<proteinExistence type="predicted"/>
<keyword evidence="3 4" id="KW-1133">Transmembrane helix</keyword>
<feature type="transmembrane region" description="Helical" evidence="4">
    <location>
        <begin position="275"/>
        <end position="299"/>
    </location>
</feature>
<feature type="transmembrane region" description="Helical" evidence="4">
    <location>
        <begin position="187"/>
        <end position="212"/>
    </location>
</feature>
<evidence type="ECO:0000256" key="1">
    <source>
        <dbReference type="ARBA" id="ARBA00004167"/>
    </source>
</evidence>
<keyword evidence="4" id="KW-0472">Membrane</keyword>
<dbReference type="PANTHER" id="PTHR21461:SF69">
    <property type="entry name" value="GLYCOSYLTRANSFERASE FAMILY 92 PROTEIN"/>
    <property type="match status" value="1"/>
</dbReference>
<protein>
    <recommendedName>
        <fullName evidence="7">Glycosyltransferase family 92 protein</fullName>
    </recommendedName>
</protein>
<reference evidence="5 6" key="1">
    <citation type="submission" date="2024-02" db="EMBL/GenBank/DDBJ databases">
        <authorList>
            <person name="Chen Y."/>
            <person name="Shah S."/>
            <person name="Dougan E. K."/>
            <person name="Thang M."/>
            <person name="Chan C."/>
        </authorList>
    </citation>
    <scope>NUCLEOTIDE SEQUENCE [LARGE SCALE GENOMIC DNA]</scope>
</reference>
<evidence type="ECO:0000313" key="6">
    <source>
        <dbReference type="Proteomes" id="UP001642484"/>
    </source>
</evidence>
<evidence type="ECO:0008006" key="7">
    <source>
        <dbReference type="Google" id="ProtNLM"/>
    </source>
</evidence>
<dbReference type="Proteomes" id="UP001642484">
    <property type="component" value="Unassembled WGS sequence"/>
</dbReference>
<name>A0ABP0PIF8_9DINO</name>
<accession>A0ABP0PIF8</accession>
<gene>
    <name evidence="5" type="ORF">CCMP2556_LOCUS37122</name>
</gene>
<evidence type="ECO:0000256" key="4">
    <source>
        <dbReference type="SAM" id="Phobius"/>
    </source>
</evidence>
<keyword evidence="6" id="KW-1185">Reference proteome</keyword>
<dbReference type="PANTHER" id="PTHR21461">
    <property type="entry name" value="GLYCOSYLTRANSFERASE FAMILY 92 PROTEIN"/>
    <property type="match status" value="1"/>
</dbReference>
<dbReference type="EMBL" id="CAXAMN010023139">
    <property type="protein sequence ID" value="CAK9075411.1"/>
    <property type="molecule type" value="Genomic_DNA"/>
</dbReference>
<comment type="subcellular location">
    <subcellularLocation>
        <location evidence="1">Membrane</location>
        <topology evidence="1">Single-pass membrane protein</topology>
    </subcellularLocation>
</comment>
<feature type="transmembrane region" description="Helical" evidence="4">
    <location>
        <begin position="232"/>
        <end position="254"/>
    </location>
</feature>
<evidence type="ECO:0000313" key="5">
    <source>
        <dbReference type="EMBL" id="CAK9075411.1"/>
    </source>
</evidence>
<organism evidence="5 6">
    <name type="scientific">Durusdinium trenchii</name>
    <dbReference type="NCBI Taxonomy" id="1381693"/>
    <lineage>
        <taxon>Eukaryota</taxon>
        <taxon>Sar</taxon>
        <taxon>Alveolata</taxon>
        <taxon>Dinophyceae</taxon>
        <taxon>Suessiales</taxon>
        <taxon>Symbiodiniaceae</taxon>
        <taxon>Durusdinium</taxon>
    </lineage>
</organism>
<sequence length="954" mass="105501">MDHLIIIDEFIDEALQQSLLDQLEHQGLLAFEDFQLPGLVNQGTGRRAEVQVPGPVVEAARSAIGITPVESSGRGDVLLPAMMSRGDVRSHRDVWGGLRSHYVQTYTVIIWLQGPGSQLVLEGTGSQHVVDAQPRRLVAFNNRHFQHAVKGPPHAVRAMVGPMAWKAGSGSFQPVMDAQDIVPKGPLGYCLCGCFLCCVLPCMIACANLWAFPLLTVRFIFGSARAALVAPLIALYLALAFAGIALVWSPVIFLRACRGLCGGKCCSSFVTLRLWPLRVPLVLVLSFLYFFLFAFWWIVSGTLAHEEISLMNLLVGGVIDLGESSGLIGLLHLIVSDCWSYHTNWQPDLHLCPRDPPLDAVHPQSFGQADMELGVGGSRSLDSAFFEQSQTWRYVTGDISTREVWEVCLKRTAALGTQLHDEGLISKEDLQSLEPFLFIGLPAAAVVRLVVRSINKDGLDFEELKVTSDNRPHNAFADSIWQTAMRAKQAAEDAQPISDVEMKYLTITALQRPESKLEAWQEIDSKRQAQLSLIVSAAIDLAISASRSRNFKQSIGTMLETIMTSSPGAFMRDVEIHVLGAFAEAEDQCLFLDLVMHVTSRDQCYITQSGSNLRTVPASFSRAWYGRLGEGEWSDCSSASAFGTDVVVRCAFSVDEPTIGGEELVVKLETGDWKAPDIPLCKLQSEGHQFRLTVCSGVMFNAGQQMAGSSLLQQWLAYHQAMGVDHFALYDSDGSAAEIQQVFSVSADAQVSYFPLWPSHLSEKLGTISRTEHCRHCLSVVAEAHCLWSQRGRSDWVITLHSFDAYLAPAPGHRLDVVLNHLESKRHEIGTVPLAMLDFGGAVNSNSSWLVERYQHRAFEPVRVLAEIGRGNPRDECWLNHPGVTMKNPLNVWGVYDHYARSIFGAIDVEVPWQLLRVNHYVDIFAERCASRFLPCVVRDTGLSWILPELEAKH</sequence>
<evidence type="ECO:0000256" key="2">
    <source>
        <dbReference type="ARBA" id="ARBA00022692"/>
    </source>
</evidence>
<keyword evidence="2 4" id="KW-0812">Transmembrane</keyword>
<evidence type="ECO:0000256" key="3">
    <source>
        <dbReference type="ARBA" id="ARBA00022989"/>
    </source>
</evidence>
<comment type="caution">
    <text evidence="5">The sequence shown here is derived from an EMBL/GenBank/DDBJ whole genome shotgun (WGS) entry which is preliminary data.</text>
</comment>